<dbReference type="EMBL" id="CM044707">
    <property type="protein sequence ID" value="KAI5654604.1"/>
    <property type="molecule type" value="Genomic_DNA"/>
</dbReference>
<name>A0ACC0A1Y9_CATRO</name>
<accession>A0ACC0A1Y9</accession>
<sequence length="928" mass="105026">MGVSENNTIHINIEVESSQKKAPISSKKPSKCESGKLVQNTDDNIYPENVELILIFVLQEKGNVVMNNEMGFSADNIRALCDVGHSTKRGYAAGYIGMKGVTDAPEIHSNGFHIKFDAIEGQIVFVLPTEIPPCDIDLYRRLVMLDTDQMNGNSWNTCILHPSLLLFLHRLQCIKFRDMLNDRLVVMKKVLTDGIIQVSLGKKKMYWFVVSQKLQAGSIRPDVHSTEISIAFTLEETGDGAYAPQLNNSLFLLLPLRTFGLKLILQVILFCLHLPWNQWLLSEFPGLFVGSEQAFCDIPCFQRNPGKAVIHAFFFPAKLFNKHLGLGFLNKDIVLPDSLAKALGIEDMDQKPYFVLCPCCLTQSALPKLYAILQTVNPDLFSAAADSEGLSSDKTIVENVTRLLLKVGVQRLPVHDTVKVHILPAITDTRNIFANEDLMVEYLCFTMFHLQSGCRDCFVESEWVMEQVRSKALILTNYGFKQLNEIRIHFNKEYVNQIAVNKLLDGIDLRWHEIDTKYLRHPITKSFCDGMSNWFICYHICLLEVTMKSSSTSWKYLIPVGIVVSVTKLLAIAISPLEKENLSGVHLSASSRMFDGWYQLLIITHYPKDLFHDCESVSSILECILFSITQMLKLYNFIWNEMTSSKQKICEGLSSGPFIFIPFVAAPSPDDVVTGSLLSPKEVYSCDTTGSVDLMKLMHSEPISDITLEENLPSNRYLQILLEFSTMALASQAARTVFHVFSNWADGLISGSLNNNDVEYLRESFLKREYAVLPTEQDTWISLHPSLGVISSQQYRSPLFRVLQFNEKEMLQTKIAALLRRLGIPALSGVVSREAIYYGPTDSSFKTSLVNWALPYAQRYICHLHPDRYLQLGNPVVEKSRHLQIVIVEKLFYRNVVKKCEIASKKRVECSCLLQVNILYATRDSDSH</sequence>
<gene>
    <name evidence="1" type="ORF">M9H77_31791</name>
</gene>
<protein>
    <submittedName>
        <fullName evidence="1">Uncharacterized protein</fullName>
    </submittedName>
</protein>
<dbReference type="Proteomes" id="UP001060085">
    <property type="component" value="Linkage Group LG07"/>
</dbReference>
<reference evidence="2" key="1">
    <citation type="journal article" date="2023" name="Nat. Plants">
        <title>Single-cell RNA sequencing provides a high-resolution roadmap for understanding the multicellular compartmentation of specialized metabolism.</title>
        <authorList>
            <person name="Sun S."/>
            <person name="Shen X."/>
            <person name="Li Y."/>
            <person name="Li Y."/>
            <person name="Wang S."/>
            <person name="Li R."/>
            <person name="Zhang H."/>
            <person name="Shen G."/>
            <person name="Guo B."/>
            <person name="Wei J."/>
            <person name="Xu J."/>
            <person name="St-Pierre B."/>
            <person name="Chen S."/>
            <person name="Sun C."/>
        </authorList>
    </citation>
    <scope>NUCLEOTIDE SEQUENCE [LARGE SCALE GENOMIC DNA]</scope>
</reference>
<evidence type="ECO:0000313" key="2">
    <source>
        <dbReference type="Proteomes" id="UP001060085"/>
    </source>
</evidence>
<keyword evidence="2" id="KW-1185">Reference proteome</keyword>
<proteinExistence type="predicted"/>
<comment type="caution">
    <text evidence="1">The sequence shown here is derived from an EMBL/GenBank/DDBJ whole genome shotgun (WGS) entry which is preliminary data.</text>
</comment>
<evidence type="ECO:0000313" key="1">
    <source>
        <dbReference type="EMBL" id="KAI5654604.1"/>
    </source>
</evidence>
<organism evidence="1 2">
    <name type="scientific">Catharanthus roseus</name>
    <name type="common">Madagascar periwinkle</name>
    <name type="synonym">Vinca rosea</name>
    <dbReference type="NCBI Taxonomy" id="4058"/>
    <lineage>
        <taxon>Eukaryota</taxon>
        <taxon>Viridiplantae</taxon>
        <taxon>Streptophyta</taxon>
        <taxon>Embryophyta</taxon>
        <taxon>Tracheophyta</taxon>
        <taxon>Spermatophyta</taxon>
        <taxon>Magnoliopsida</taxon>
        <taxon>eudicotyledons</taxon>
        <taxon>Gunneridae</taxon>
        <taxon>Pentapetalae</taxon>
        <taxon>asterids</taxon>
        <taxon>lamiids</taxon>
        <taxon>Gentianales</taxon>
        <taxon>Apocynaceae</taxon>
        <taxon>Rauvolfioideae</taxon>
        <taxon>Vinceae</taxon>
        <taxon>Catharanthinae</taxon>
        <taxon>Catharanthus</taxon>
    </lineage>
</organism>